<dbReference type="InterPro" id="IPR039018">
    <property type="entry name" value="VapC20-like"/>
</dbReference>
<dbReference type="GO" id="GO:0090729">
    <property type="term" value="F:toxin activity"/>
    <property type="evidence" value="ECO:0007669"/>
    <property type="project" value="UniProtKB-KW"/>
</dbReference>
<dbReference type="PANTHER" id="PTHR42188">
    <property type="entry name" value="23S RRNA-SPECIFIC ENDONUCLEASE VAPC20"/>
    <property type="match status" value="1"/>
</dbReference>
<comment type="similarity">
    <text evidence="5">Belongs to the PINc/VapC protein family.</text>
</comment>
<organism evidence="7 8">
    <name type="scientific">Halomarina oriensis</name>
    <dbReference type="NCBI Taxonomy" id="671145"/>
    <lineage>
        <taxon>Archaea</taxon>
        <taxon>Methanobacteriati</taxon>
        <taxon>Methanobacteriota</taxon>
        <taxon>Stenosarchaea group</taxon>
        <taxon>Halobacteria</taxon>
        <taxon>Halobacteriales</taxon>
        <taxon>Natronomonadaceae</taxon>
        <taxon>Halomarina</taxon>
    </lineage>
</organism>
<keyword evidence="8" id="KW-1185">Reference proteome</keyword>
<keyword evidence="5" id="KW-0460">Magnesium</keyword>
<dbReference type="EMBL" id="WSZK01000001">
    <property type="protein sequence ID" value="MWG32970.1"/>
    <property type="molecule type" value="Genomic_DNA"/>
</dbReference>
<dbReference type="Gene3D" id="3.40.50.1010">
    <property type="entry name" value="5'-nuclease"/>
    <property type="match status" value="1"/>
</dbReference>
<evidence type="ECO:0000256" key="4">
    <source>
        <dbReference type="ARBA" id="ARBA00022801"/>
    </source>
</evidence>
<evidence type="ECO:0000256" key="2">
    <source>
        <dbReference type="ARBA" id="ARBA00022722"/>
    </source>
</evidence>
<evidence type="ECO:0000256" key="3">
    <source>
        <dbReference type="ARBA" id="ARBA00022723"/>
    </source>
</evidence>
<dbReference type="InterPro" id="IPR022907">
    <property type="entry name" value="VapC_family"/>
</dbReference>
<keyword evidence="3 5" id="KW-0479">Metal-binding</keyword>
<comment type="cofactor">
    <cofactor evidence="5">
        <name>Mg(2+)</name>
        <dbReference type="ChEBI" id="CHEBI:18420"/>
    </cofactor>
</comment>
<reference evidence="7 8" key="1">
    <citation type="submission" date="2019-12" db="EMBL/GenBank/DDBJ databases">
        <title>Halocatena pleomorpha gen. nov. sp. nov., an extremely halophilic archaeon of family Halobacteriaceae isolated from saltpan soil.</title>
        <authorList>
            <person name="Pal Y."/>
            <person name="Verma A."/>
            <person name="Krishnamurthi S."/>
            <person name="Kumar P."/>
        </authorList>
    </citation>
    <scope>NUCLEOTIDE SEQUENCE [LARGE SCALE GENOMIC DNA]</scope>
    <source>
        <strain evidence="7 8">JCM 16495</strain>
    </source>
</reference>
<name>A0A6B0GEL0_9EURY</name>
<keyword evidence="1 5" id="KW-1277">Toxin-antitoxin system</keyword>
<evidence type="ECO:0000256" key="1">
    <source>
        <dbReference type="ARBA" id="ARBA00022649"/>
    </source>
</evidence>
<dbReference type="PANTHER" id="PTHR42188:SF1">
    <property type="entry name" value="23S RRNA-SPECIFIC ENDONUCLEASE VAPC20"/>
    <property type="match status" value="1"/>
</dbReference>
<dbReference type="InterPro" id="IPR002716">
    <property type="entry name" value="PIN_dom"/>
</dbReference>
<dbReference type="GO" id="GO:0004521">
    <property type="term" value="F:RNA endonuclease activity"/>
    <property type="evidence" value="ECO:0007669"/>
    <property type="project" value="InterPro"/>
</dbReference>
<comment type="function">
    <text evidence="5">Toxic component of a toxin-antitoxin (TA) system. An RNase.</text>
</comment>
<accession>A0A6B0GEL0</accession>
<dbReference type="Proteomes" id="UP000451471">
    <property type="component" value="Unassembled WGS sequence"/>
</dbReference>
<dbReference type="HAMAP" id="MF_00265">
    <property type="entry name" value="VapC_Nob1"/>
    <property type="match status" value="1"/>
</dbReference>
<dbReference type="GO" id="GO:0016075">
    <property type="term" value="P:rRNA catabolic process"/>
    <property type="evidence" value="ECO:0007669"/>
    <property type="project" value="TreeGrafter"/>
</dbReference>
<dbReference type="EC" id="3.1.-.-" evidence="5"/>
<dbReference type="AlphaFoldDB" id="A0A6B0GEL0"/>
<feature type="domain" description="PIN" evidence="6">
    <location>
        <begin position="4"/>
        <end position="128"/>
    </location>
</feature>
<proteinExistence type="inferred from homology"/>
<dbReference type="GO" id="GO:0016787">
    <property type="term" value="F:hydrolase activity"/>
    <property type="evidence" value="ECO:0007669"/>
    <property type="project" value="UniProtKB-KW"/>
</dbReference>
<dbReference type="Pfam" id="PF01850">
    <property type="entry name" value="PIN"/>
    <property type="match status" value="1"/>
</dbReference>
<keyword evidence="4 5" id="KW-0378">Hydrolase</keyword>
<evidence type="ECO:0000256" key="5">
    <source>
        <dbReference type="HAMAP-Rule" id="MF_00265"/>
    </source>
</evidence>
<keyword evidence="2 5" id="KW-0540">Nuclease</keyword>
<dbReference type="GO" id="GO:0000287">
    <property type="term" value="F:magnesium ion binding"/>
    <property type="evidence" value="ECO:0007669"/>
    <property type="project" value="UniProtKB-UniRule"/>
</dbReference>
<sequence length="141" mass="15376">MVALLDTNVLFAAASARDQYHDQARAIVGAVDHGELPTGVVTNYIVAEALNLTREKLGSEAANGLLDRLIEGAHFDVAHAPHTDFNAAQGLFRRYPALSFVDATIAAFMQREGIEYLYSFDDDFDAVEGVARMATADNPYR</sequence>
<keyword evidence="5" id="KW-0800">Toxin</keyword>
<gene>
    <name evidence="5" type="primary">vapC</name>
    <name evidence="7" type="ORF">GQS65_00420</name>
</gene>
<dbReference type="SUPFAM" id="SSF88723">
    <property type="entry name" value="PIN domain-like"/>
    <property type="match status" value="1"/>
</dbReference>
<feature type="binding site" evidence="5">
    <location>
        <position position="6"/>
    </location>
    <ligand>
        <name>Mg(2+)</name>
        <dbReference type="ChEBI" id="CHEBI:18420"/>
    </ligand>
</feature>
<evidence type="ECO:0000313" key="7">
    <source>
        <dbReference type="EMBL" id="MWG32970.1"/>
    </source>
</evidence>
<comment type="caution">
    <text evidence="7">The sequence shown here is derived from an EMBL/GenBank/DDBJ whole genome shotgun (WGS) entry which is preliminary data.</text>
</comment>
<protein>
    <recommendedName>
        <fullName evidence="5">Ribonuclease VapC</fullName>
        <shortName evidence="5">RNase VapC</shortName>
        <ecNumber evidence="5">3.1.-.-</ecNumber>
    </recommendedName>
    <alternativeName>
        <fullName evidence="5">Putative toxin VapC</fullName>
    </alternativeName>
</protein>
<feature type="binding site" evidence="5">
    <location>
        <position position="102"/>
    </location>
    <ligand>
        <name>Mg(2+)</name>
        <dbReference type="ChEBI" id="CHEBI:18420"/>
    </ligand>
</feature>
<evidence type="ECO:0000313" key="8">
    <source>
        <dbReference type="Proteomes" id="UP000451471"/>
    </source>
</evidence>
<evidence type="ECO:0000259" key="6">
    <source>
        <dbReference type="Pfam" id="PF01850"/>
    </source>
</evidence>
<dbReference type="InterPro" id="IPR029060">
    <property type="entry name" value="PIN-like_dom_sf"/>
</dbReference>